<keyword evidence="3" id="KW-1185">Reference proteome</keyword>
<comment type="caution">
    <text evidence="2">The sequence shown here is derived from an EMBL/GenBank/DDBJ whole genome shotgun (WGS) entry which is preliminary data.</text>
</comment>
<gene>
    <name evidence="2" type="ORF">JOL62DRAFT_561116</name>
</gene>
<evidence type="ECO:0000313" key="2">
    <source>
        <dbReference type="EMBL" id="KAK7615366.1"/>
    </source>
</evidence>
<keyword evidence="1" id="KW-0732">Signal</keyword>
<feature type="signal peptide" evidence="1">
    <location>
        <begin position="1"/>
        <end position="18"/>
    </location>
</feature>
<dbReference type="EMBL" id="JBBPBF010000001">
    <property type="protein sequence ID" value="KAK7615366.1"/>
    <property type="molecule type" value="Genomic_DNA"/>
</dbReference>
<evidence type="ECO:0008006" key="4">
    <source>
        <dbReference type="Google" id="ProtNLM"/>
    </source>
</evidence>
<evidence type="ECO:0000313" key="3">
    <source>
        <dbReference type="Proteomes" id="UP001367316"/>
    </source>
</evidence>
<dbReference type="Proteomes" id="UP001367316">
    <property type="component" value="Unassembled WGS sequence"/>
</dbReference>
<feature type="chain" id="PRO_5045200922" description="Secreted protein" evidence="1">
    <location>
        <begin position="19"/>
        <end position="94"/>
    </location>
</feature>
<organism evidence="2 3">
    <name type="scientific">Phyllosticta paracitricarpa</name>
    <dbReference type="NCBI Taxonomy" id="2016321"/>
    <lineage>
        <taxon>Eukaryota</taxon>
        <taxon>Fungi</taxon>
        <taxon>Dikarya</taxon>
        <taxon>Ascomycota</taxon>
        <taxon>Pezizomycotina</taxon>
        <taxon>Dothideomycetes</taxon>
        <taxon>Dothideomycetes incertae sedis</taxon>
        <taxon>Botryosphaeriales</taxon>
        <taxon>Phyllostictaceae</taxon>
        <taxon>Phyllosticta</taxon>
    </lineage>
</organism>
<evidence type="ECO:0000256" key="1">
    <source>
        <dbReference type="SAM" id="SignalP"/>
    </source>
</evidence>
<sequence length="94" mass="10175">MWSLLPAGLVLLAPVCCARSSGSDALLRSLGPPTRVTNGRNAVQSCIAPGFVRRGSDKIMDPPCPVPLSLSLSLCIRRCEKLRSQKQQQKEKKS</sequence>
<accession>A0ABR1NJI4</accession>
<name>A0ABR1NJI4_9PEZI</name>
<protein>
    <recommendedName>
        <fullName evidence="4">Secreted protein</fullName>
    </recommendedName>
</protein>
<reference evidence="2 3" key="1">
    <citation type="submission" date="2024-04" db="EMBL/GenBank/DDBJ databases">
        <title>Phyllosticta paracitricarpa is synonymous to the EU quarantine fungus P. citricarpa based on phylogenomic analyses.</title>
        <authorList>
            <consortium name="Lawrence Berkeley National Laboratory"/>
            <person name="Van ingen-buijs V.A."/>
            <person name="Van westerhoven A.C."/>
            <person name="Haridas S."/>
            <person name="Skiadas P."/>
            <person name="Martin F."/>
            <person name="Groenewald J.Z."/>
            <person name="Crous P.W."/>
            <person name="Seidl M.F."/>
        </authorList>
    </citation>
    <scope>NUCLEOTIDE SEQUENCE [LARGE SCALE GENOMIC DNA]</scope>
    <source>
        <strain evidence="2 3">CBS 141358</strain>
    </source>
</reference>
<proteinExistence type="predicted"/>